<protein>
    <submittedName>
        <fullName evidence="2">Uncharacterized protein</fullName>
    </submittedName>
</protein>
<dbReference type="AlphaFoldDB" id="A0A0W1JCF3"/>
<organism evidence="2 3">
    <name type="scientific">Desulfitobacterium hafniense</name>
    <name type="common">Desulfitobacterium frappieri</name>
    <dbReference type="NCBI Taxonomy" id="49338"/>
    <lineage>
        <taxon>Bacteria</taxon>
        <taxon>Bacillati</taxon>
        <taxon>Bacillota</taxon>
        <taxon>Clostridia</taxon>
        <taxon>Eubacteriales</taxon>
        <taxon>Desulfitobacteriaceae</taxon>
        <taxon>Desulfitobacterium</taxon>
    </lineage>
</organism>
<evidence type="ECO:0000256" key="1">
    <source>
        <dbReference type="SAM" id="Coils"/>
    </source>
</evidence>
<evidence type="ECO:0000313" key="3">
    <source>
        <dbReference type="Proteomes" id="UP000054623"/>
    </source>
</evidence>
<evidence type="ECO:0000313" key="2">
    <source>
        <dbReference type="EMBL" id="KTE89299.1"/>
    </source>
</evidence>
<name>A0A0W1JCF3_DESHA</name>
<comment type="caution">
    <text evidence="2">The sequence shown here is derived from an EMBL/GenBank/DDBJ whole genome shotgun (WGS) entry which is preliminary data.</text>
</comment>
<dbReference type="EMBL" id="LOCK01000083">
    <property type="protein sequence ID" value="KTE89299.1"/>
    <property type="molecule type" value="Genomic_DNA"/>
</dbReference>
<feature type="coiled-coil region" evidence="1">
    <location>
        <begin position="73"/>
        <end position="128"/>
    </location>
</feature>
<accession>A0A0W1JCF3</accession>
<proteinExistence type="predicted"/>
<dbReference type="RefSeq" id="WP_041272603.1">
    <property type="nucleotide sequence ID" value="NZ_LOCK01000083.1"/>
</dbReference>
<sequence>MEDRYLIYRELDGYVVKISNTIPEVIPDGCRVAIGDNLNFEEGHEIKFYIEIQGVAENGRITSAYMLQLPLVLRHLSQEKTTLKEDVEAVAETTAYNLEDTMAVAETLALSLMEIENLKAEIAALKGE</sequence>
<reference evidence="2 3" key="1">
    <citation type="submission" date="2015-12" db="EMBL/GenBank/DDBJ databases">
        <title>Draft Genome Sequence of Desulfitobacterium hafniense Strain DH, a Sulfate-reducing Bacterium Isolated from Paddy Soils.</title>
        <authorList>
            <person name="Bao P."/>
            <person name="Zhang X."/>
            <person name="Li G."/>
        </authorList>
    </citation>
    <scope>NUCLEOTIDE SEQUENCE [LARGE SCALE GENOMIC DNA]</scope>
    <source>
        <strain evidence="2 3">DH</strain>
    </source>
</reference>
<dbReference type="Proteomes" id="UP000054623">
    <property type="component" value="Unassembled WGS sequence"/>
</dbReference>
<gene>
    <name evidence="2" type="ORF">AT727_12930</name>
</gene>
<keyword evidence="1" id="KW-0175">Coiled coil</keyword>